<evidence type="ECO:0000256" key="3">
    <source>
        <dbReference type="ARBA" id="ARBA00022692"/>
    </source>
</evidence>
<dbReference type="GO" id="GO:0005524">
    <property type="term" value="F:ATP binding"/>
    <property type="evidence" value="ECO:0007669"/>
    <property type="project" value="UniProtKB-UniRule"/>
</dbReference>
<feature type="binding site" evidence="9">
    <location>
        <begin position="1128"/>
        <end position="1135"/>
    </location>
    <ligand>
        <name>ATP</name>
        <dbReference type="ChEBI" id="CHEBI:30616"/>
    </ligand>
</feature>
<proteinExistence type="predicted"/>
<evidence type="ECO:0000256" key="12">
    <source>
        <dbReference type="SAM" id="Phobius"/>
    </source>
</evidence>
<sequence>MGLVMVKKRPRRPAPELPDGDLQVEAPPELPQPGGKNWSQLLMVLPMLAGAGAMAMMMMASGGGAPGMGMMRGVSGGLFAVSMLGMFFMNMSQGKGPSKQEMLQLRRDFLRKLAQLRRQVHKTRRDQRRGLFYRHPDPDTLWSTASSARLWERRSGDGDFAVVRMGLGPQQLATPIRVPPSKPVEDLEPLCTAALRRFLNTNAVVNDLPVAMDLRGFSKMYFRGDVEKSRGLVRAMIAQVATWQSPDEMLVAVCASPQNMAHWDWMKWLPHVLHPENTDALGQVRLMGNSLRELEERFGELLSGRPRFNPASSPWDGHHVIVIMDGGNTQGADHLATEGGVEGVTILDLSTPPPRQLEPGLLLLQHQDNGMLRMGTVDAIDDIRKPDTLTMEEADALSRRLSPLRQTFSAGGASADDETAFEGNLSFTDLLDIGDPYDYNPDRAWAPRPNRDRLRVPIGVGPDGLPVDLDIKESAQDGMGPHGLMIGATGSGKSEALRTLVLALAAVHSPETLNFVLVDFKGGATFTRLDKLPHTSAVITNLSDELVLVDRMKDAIEGETLRRQELLRSAGKFASLREYEKARAAGAPIAPMPSLLIICDEFSELLAAKPDFIDMFVQIGRVGRSLGVHLLLASQRLEEGKLRGLDTHLSYRIGLRTFSAIESRTVLGVSDAYELPRAPGHGYLRFGTEPLIRFRASYVSGVYQRSAAEKAIAAAGGPQVREFTAAFVAPPPKPKKEEKPAEIVEDDDEKVGDSLMDILVAKMEGKGTPAHKVWLDPLDVPPTMDELLPLGVSEERGFGTTRPEQQGALAVPVALIDKPFEQRRDVQWLNVSTAAGHLAVAGGAQSGKSTALRTFIMSLALTHTPKEVQVYCLDFGGGGMSMMRDLPHVGAVYQRLDADEVRRTAAEVFNALEAREHRFASKGVDSMGTYRKMRADGRVTDDPFGDIFLVVDGWQTIRQEFEDVEQIITQIAQRGLSYGVHIVASAAKWGEFRPAIRDLFGSKMEMKIADVFDSHANRKAAEAVPAGRPGRGITPDALHNLTALPRIDGKASAEDLPQGIENTVTKIRDAWNGPKAPAVRLLPAELPYEALKAEEYTNKWHIPIGIAEANLRPVYLELDNDPHFIYLSDVETGKSNFLRVLIKTIVSRSTSKEAQFVLFDYRRSLLGSVPPNYLVKHCSTAEQSAEMVKALIAAAKSRAAPDDVTPQQLRDRSWWTGPEMFAIIDDYDLVASGFQNPLQPLMEVVPQGRDTGLHVIVTRRSGGAGRDLYGQVLGRMKDLATPGFQGSAPKAEGKLLGDIKSSKMPPGRGWLVDRKHGNRKIQVAWSPPEI</sequence>
<keyword evidence="2" id="KW-1003">Cell membrane</keyword>
<reference evidence="14 15" key="1">
    <citation type="submission" date="2019-06" db="EMBL/GenBank/DDBJ databases">
        <title>Sequencing the genomes of 1000 actinobacteria strains.</title>
        <authorList>
            <person name="Klenk H.-P."/>
        </authorList>
    </citation>
    <scope>NUCLEOTIDE SEQUENCE [LARGE SCALE GENOMIC DNA]</scope>
    <source>
        <strain evidence="14 15">DSM 45928</strain>
    </source>
</reference>
<feature type="transmembrane region" description="Helical" evidence="12">
    <location>
        <begin position="38"/>
        <end position="58"/>
    </location>
</feature>
<evidence type="ECO:0000256" key="4">
    <source>
        <dbReference type="ARBA" id="ARBA00022737"/>
    </source>
</evidence>
<keyword evidence="15" id="KW-1185">Reference proteome</keyword>
<dbReference type="RefSeq" id="WP_142037097.1">
    <property type="nucleotide sequence ID" value="NZ_JBHTGS010000001.1"/>
</dbReference>
<evidence type="ECO:0000256" key="1">
    <source>
        <dbReference type="ARBA" id="ARBA00004651"/>
    </source>
</evidence>
<evidence type="ECO:0000313" key="14">
    <source>
        <dbReference type="EMBL" id="TQL76141.1"/>
    </source>
</evidence>
<comment type="caution">
    <text evidence="14">The sequence shown here is derived from an EMBL/GenBank/DDBJ whole genome shotgun (WGS) entry which is preliminary data.</text>
</comment>
<feature type="binding site" evidence="9">
    <location>
        <begin position="842"/>
        <end position="849"/>
    </location>
    <ligand>
        <name>ATP</name>
        <dbReference type="ChEBI" id="CHEBI:30616"/>
    </ligand>
</feature>
<dbReference type="Pfam" id="PF01580">
    <property type="entry name" value="FtsK_SpoIIIE"/>
    <property type="match status" value="3"/>
</dbReference>
<dbReference type="GO" id="GO:0003677">
    <property type="term" value="F:DNA binding"/>
    <property type="evidence" value="ECO:0007669"/>
    <property type="project" value="InterPro"/>
</dbReference>
<feature type="domain" description="FtsK" evidence="13">
    <location>
        <begin position="464"/>
        <end position="664"/>
    </location>
</feature>
<dbReference type="NCBIfam" id="TIGR03924">
    <property type="entry name" value="T7SS_EccC_a"/>
    <property type="match status" value="1"/>
</dbReference>
<dbReference type="PROSITE" id="PS50901">
    <property type="entry name" value="FTSK"/>
    <property type="match status" value="3"/>
</dbReference>
<evidence type="ECO:0000256" key="5">
    <source>
        <dbReference type="ARBA" id="ARBA00022741"/>
    </source>
</evidence>
<evidence type="ECO:0000256" key="10">
    <source>
        <dbReference type="SAM" id="Coils"/>
    </source>
</evidence>
<evidence type="ECO:0000256" key="9">
    <source>
        <dbReference type="PROSITE-ProRule" id="PRU00289"/>
    </source>
</evidence>
<evidence type="ECO:0000256" key="2">
    <source>
        <dbReference type="ARBA" id="ARBA00022475"/>
    </source>
</evidence>
<dbReference type="InterPro" id="IPR023837">
    <property type="entry name" value="EccCb-like_Actinobacteria"/>
</dbReference>
<keyword evidence="8 12" id="KW-0472">Membrane</keyword>
<dbReference type="InterPro" id="IPR050206">
    <property type="entry name" value="FtsK/SpoIIIE/SftA"/>
</dbReference>
<dbReference type="OrthoDB" id="9807790at2"/>
<feature type="binding site" evidence="9">
    <location>
        <begin position="487"/>
        <end position="494"/>
    </location>
    <ligand>
        <name>ATP</name>
        <dbReference type="ChEBI" id="CHEBI:30616"/>
    </ligand>
</feature>
<dbReference type="PANTHER" id="PTHR22683:SF1">
    <property type="entry name" value="TYPE VII SECRETION SYSTEM PROTEIN ESSC"/>
    <property type="match status" value="1"/>
</dbReference>
<keyword evidence="4" id="KW-0677">Repeat</keyword>
<organism evidence="14 15">
    <name type="scientific">Stackebrandtia endophytica</name>
    <dbReference type="NCBI Taxonomy" id="1496996"/>
    <lineage>
        <taxon>Bacteria</taxon>
        <taxon>Bacillati</taxon>
        <taxon>Actinomycetota</taxon>
        <taxon>Actinomycetes</taxon>
        <taxon>Glycomycetales</taxon>
        <taxon>Glycomycetaceae</taxon>
        <taxon>Stackebrandtia</taxon>
    </lineage>
</organism>
<comment type="subcellular location">
    <subcellularLocation>
        <location evidence="1">Cell membrane</location>
        <topology evidence="1">Multi-pass membrane protein</topology>
    </subcellularLocation>
</comment>
<evidence type="ECO:0000256" key="7">
    <source>
        <dbReference type="ARBA" id="ARBA00022989"/>
    </source>
</evidence>
<accession>A0A543AU92</accession>
<keyword evidence="5 9" id="KW-0547">Nucleotide-binding</keyword>
<dbReference type="Gene3D" id="3.40.50.300">
    <property type="entry name" value="P-loop containing nucleotide triphosphate hydrolases"/>
    <property type="match status" value="3"/>
</dbReference>
<dbReference type="InParanoid" id="A0A543AU92"/>
<evidence type="ECO:0000256" key="6">
    <source>
        <dbReference type="ARBA" id="ARBA00022840"/>
    </source>
</evidence>
<dbReference type="PANTHER" id="PTHR22683">
    <property type="entry name" value="SPORULATION PROTEIN RELATED"/>
    <property type="match status" value="1"/>
</dbReference>
<dbReference type="InterPro" id="IPR023836">
    <property type="entry name" value="EccCa-like_Actinobacteria"/>
</dbReference>
<dbReference type="Proteomes" id="UP000317043">
    <property type="component" value="Unassembled WGS sequence"/>
</dbReference>
<dbReference type="GO" id="GO:0005886">
    <property type="term" value="C:plasma membrane"/>
    <property type="evidence" value="ECO:0007669"/>
    <property type="project" value="UniProtKB-SubCell"/>
</dbReference>
<feature type="region of interest" description="Disordered" evidence="11">
    <location>
        <begin position="1"/>
        <end position="35"/>
    </location>
</feature>
<keyword evidence="7 12" id="KW-1133">Transmembrane helix</keyword>
<keyword evidence="6 9" id="KW-0067">ATP-binding</keyword>
<dbReference type="SUPFAM" id="SSF52540">
    <property type="entry name" value="P-loop containing nucleoside triphosphate hydrolases"/>
    <property type="match status" value="2"/>
</dbReference>
<keyword evidence="10" id="KW-0175">Coiled coil</keyword>
<keyword evidence="3 12" id="KW-0812">Transmembrane</keyword>
<feature type="domain" description="FtsK" evidence="13">
    <location>
        <begin position="1111"/>
        <end position="1291"/>
    </location>
</feature>
<dbReference type="InterPro" id="IPR002543">
    <property type="entry name" value="FtsK_dom"/>
</dbReference>
<evidence type="ECO:0000256" key="8">
    <source>
        <dbReference type="ARBA" id="ARBA00023136"/>
    </source>
</evidence>
<protein>
    <submittedName>
        <fullName evidence="14">S-DNA-T family DNA segregation ATPase FtsK/SpoIIIE</fullName>
    </submittedName>
</protein>
<dbReference type="InterPro" id="IPR027417">
    <property type="entry name" value="P-loop_NTPase"/>
</dbReference>
<dbReference type="EMBL" id="VFOW01000001">
    <property type="protein sequence ID" value="TQL76141.1"/>
    <property type="molecule type" value="Genomic_DNA"/>
</dbReference>
<name>A0A543AU92_9ACTN</name>
<feature type="coiled-coil region" evidence="10">
    <location>
        <begin position="99"/>
        <end position="126"/>
    </location>
</feature>
<feature type="compositionally biased region" description="Basic residues" evidence="11">
    <location>
        <begin position="1"/>
        <end position="12"/>
    </location>
</feature>
<dbReference type="NCBIfam" id="TIGR03925">
    <property type="entry name" value="T7SS_EccC_b"/>
    <property type="match status" value="1"/>
</dbReference>
<evidence type="ECO:0000256" key="11">
    <source>
        <dbReference type="SAM" id="MobiDB-lite"/>
    </source>
</evidence>
<evidence type="ECO:0000259" key="13">
    <source>
        <dbReference type="PROSITE" id="PS50901"/>
    </source>
</evidence>
<evidence type="ECO:0000313" key="15">
    <source>
        <dbReference type="Proteomes" id="UP000317043"/>
    </source>
</evidence>
<gene>
    <name evidence="14" type="ORF">FB566_1662</name>
</gene>
<feature type="domain" description="FtsK" evidence="13">
    <location>
        <begin position="823"/>
        <end position="1015"/>
    </location>
</feature>